<name>A0A1M6BB23_9FLAO</name>
<evidence type="ECO:0000313" key="1">
    <source>
        <dbReference type="EMBL" id="SHI45912.1"/>
    </source>
</evidence>
<dbReference type="Proteomes" id="UP000184232">
    <property type="component" value="Unassembled WGS sequence"/>
</dbReference>
<dbReference type="STRING" id="683124.SAMN05444337_0050"/>
<proteinExistence type="predicted"/>
<dbReference type="EMBL" id="FQZH01000001">
    <property type="protein sequence ID" value="SHI45912.1"/>
    <property type="molecule type" value="Genomic_DNA"/>
</dbReference>
<accession>A0A1M6BB23</accession>
<dbReference type="AlphaFoldDB" id="A0A1M6BB23"/>
<protein>
    <submittedName>
        <fullName evidence="1">Uncharacterized protein</fullName>
    </submittedName>
</protein>
<keyword evidence="2" id="KW-1185">Reference proteome</keyword>
<reference evidence="1 2" key="1">
    <citation type="submission" date="2016-11" db="EMBL/GenBank/DDBJ databases">
        <authorList>
            <person name="Jaros S."/>
            <person name="Januszkiewicz K."/>
            <person name="Wedrychowicz H."/>
        </authorList>
    </citation>
    <scope>NUCLEOTIDE SEQUENCE [LARGE SCALE GENOMIC DNA]</scope>
    <source>
        <strain evidence="1 2">DSM 22807</strain>
    </source>
</reference>
<gene>
    <name evidence="1" type="ORF">SAMN05444337_0050</name>
</gene>
<sequence length="191" mass="22934">MRVYVFIIILLTFFPNNTFSQEIFEGYVLCIDNYVDADENNIEYYFVPIGFEKNKILFDEETLENKNDKLELKIRQLGGYKIYKYVYDFEYNDCVDNKGKSDNYYLDINLKLIFFHYNRDTEYSVNQDFFLKKIKKNNFFVCKIKFKGCKLIDKDYIKSQVLKIFVYSIEEISVVGENEKESIINFIKCNG</sequence>
<evidence type="ECO:0000313" key="2">
    <source>
        <dbReference type="Proteomes" id="UP000184232"/>
    </source>
</evidence>
<organism evidence="1 2">
    <name type="scientific">Flavobacterium haoranii</name>
    <dbReference type="NCBI Taxonomy" id="683124"/>
    <lineage>
        <taxon>Bacteria</taxon>
        <taxon>Pseudomonadati</taxon>
        <taxon>Bacteroidota</taxon>
        <taxon>Flavobacteriia</taxon>
        <taxon>Flavobacteriales</taxon>
        <taxon>Flavobacteriaceae</taxon>
        <taxon>Flavobacterium</taxon>
    </lineage>
</organism>